<proteinExistence type="predicted"/>
<organism evidence="1 2">
    <name type="scientific">Penicillium daleae</name>
    <dbReference type="NCBI Taxonomy" id="63821"/>
    <lineage>
        <taxon>Eukaryota</taxon>
        <taxon>Fungi</taxon>
        <taxon>Dikarya</taxon>
        <taxon>Ascomycota</taxon>
        <taxon>Pezizomycotina</taxon>
        <taxon>Eurotiomycetes</taxon>
        <taxon>Eurotiomycetidae</taxon>
        <taxon>Eurotiales</taxon>
        <taxon>Aspergillaceae</taxon>
        <taxon>Penicillium</taxon>
    </lineage>
</organism>
<keyword evidence="2" id="KW-1185">Reference proteome</keyword>
<dbReference type="AlphaFoldDB" id="A0AAD6G6U8"/>
<dbReference type="EMBL" id="JAPVEA010000002">
    <property type="protein sequence ID" value="KAJ5461919.1"/>
    <property type="molecule type" value="Genomic_DNA"/>
</dbReference>
<reference evidence="1" key="1">
    <citation type="submission" date="2022-12" db="EMBL/GenBank/DDBJ databases">
        <authorList>
            <person name="Petersen C."/>
        </authorList>
    </citation>
    <scope>NUCLEOTIDE SEQUENCE</scope>
    <source>
        <strain evidence="1">IBT 16125</strain>
    </source>
</reference>
<sequence length="160" mass="18076">MASSSASSDPVYAAQGKAIVASGKEVSSSLENTVPHVMQDQARRLELNPTELKIQYQADHSIYRQKLDKEAENMFPQALQGQKRVLGMPKNITFELLLDEKVKARARFPMRVQIYPHDTTDSIVITVKSFYGIYDYTISGVNFEDENGTTLLARYENLKK</sequence>
<evidence type="ECO:0000313" key="1">
    <source>
        <dbReference type="EMBL" id="KAJ5461919.1"/>
    </source>
</evidence>
<dbReference type="GeneID" id="81597097"/>
<protein>
    <submittedName>
        <fullName evidence="1">Uncharacterized protein</fullName>
    </submittedName>
</protein>
<evidence type="ECO:0000313" key="2">
    <source>
        <dbReference type="Proteomes" id="UP001213681"/>
    </source>
</evidence>
<dbReference type="RefSeq" id="XP_056770961.1">
    <property type="nucleotide sequence ID" value="XM_056906854.1"/>
</dbReference>
<reference evidence="1" key="2">
    <citation type="journal article" date="2023" name="IMA Fungus">
        <title>Comparative genomic study of the Penicillium genus elucidates a diverse pangenome and 15 lateral gene transfer events.</title>
        <authorList>
            <person name="Petersen C."/>
            <person name="Sorensen T."/>
            <person name="Nielsen M.R."/>
            <person name="Sondergaard T.E."/>
            <person name="Sorensen J.L."/>
            <person name="Fitzpatrick D.A."/>
            <person name="Frisvad J.C."/>
            <person name="Nielsen K.L."/>
        </authorList>
    </citation>
    <scope>NUCLEOTIDE SEQUENCE</scope>
    <source>
        <strain evidence="1">IBT 16125</strain>
    </source>
</reference>
<dbReference type="Proteomes" id="UP001213681">
    <property type="component" value="Unassembled WGS sequence"/>
</dbReference>
<accession>A0AAD6G6U8</accession>
<name>A0AAD6G6U8_9EURO</name>
<gene>
    <name evidence="1" type="ORF">N7458_003471</name>
</gene>
<comment type="caution">
    <text evidence="1">The sequence shown here is derived from an EMBL/GenBank/DDBJ whole genome shotgun (WGS) entry which is preliminary data.</text>
</comment>